<comment type="caution">
    <text evidence="7">The sequence shown here is derived from an EMBL/GenBank/DDBJ whole genome shotgun (WGS) entry which is preliminary data.</text>
</comment>
<evidence type="ECO:0000256" key="1">
    <source>
        <dbReference type="ARBA" id="ARBA00023125"/>
    </source>
</evidence>
<evidence type="ECO:0000259" key="6">
    <source>
        <dbReference type="PROSITE" id="PS50071"/>
    </source>
</evidence>
<evidence type="ECO:0000256" key="5">
    <source>
        <dbReference type="SAM" id="MobiDB-lite"/>
    </source>
</evidence>
<protein>
    <recommendedName>
        <fullName evidence="6">Homeobox domain-containing protein</fullName>
    </recommendedName>
</protein>
<dbReference type="InterPro" id="IPR050224">
    <property type="entry name" value="TALE_homeobox"/>
</dbReference>
<keyword evidence="8" id="KW-1185">Reference proteome</keyword>
<dbReference type="SMART" id="SM00389">
    <property type="entry name" value="HOX"/>
    <property type="match status" value="1"/>
</dbReference>
<dbReference type="GO" id="GO:0005634">
    <property type="term" value="C:nucleus"/>
    <property type="evidence" value="ECO:0007669"/>
    <property type="project" value="UniProtKB-SubCell"/>
</dbReference>
<dbReference type="Pfam" id="PF05920">
    <property type="entry name" value="Homeobox_KN"/>
    <property type="match status" value="1"/>
</dbReference>
<feature type="DNA-binding region" description="Homeobox" evidence="4">
    <location>
        <begin position="173"/>
        <end position="231"/>
    </location>
</feature>
<keyword evidence="3 4" id="KW-0539">Nucleus</keyword>
<dbReference type="Proteomes" id="UP000242146">
    <property type="component" value="Unassembled WGS sequence"/>
</dbReference>
<gene>
    <name evidence="7" type="ORF">DM01DRAFT_1408336</name>
</gene>
<dbReference type="InterPro" id="IPR001356">
    <property type="entry name" value="HD"/>
</dbReference>
<dbReference type="SUPFAM" id="SSF46689">
    <property type="entry name" value="Homeodomain-like"/>
    <property type="match status" value="1"/>
</dbReference>
<dbReference type="CDD" id="cd00086">
    <property type="entry name" value="homeodomain"/>
    <property type="match status" value="1"/>
</dbReference>
<proteinExistence type="predicted"/>
<feature type="compositionally biased region" description="Polar residues" evidence="5">
    <location>
        <begin position="107"/>
        <end position="127"/>
    </location>
</feature>
<sequence>MMDRFSQHQLRLFRPLVIFHNDQLSATPLHYQDIEFHKQRVNMMLQMNSEIWTKLFEMTHGWQEDKVVLPPICPPDRTPSILVSPTTSVSTSSTVSSSSTSTLPQPIYSQTPILATPVSCSFPRSSLTPPSPTPPPPTPPTIDTTITTNIPDDHDMLLSVDSPTYMDCLDELDKRRRGNLPKPVTSILKKWLLEHCRNPYPTEDEKLLLKDQTQLTLNQISNWFINARRRTLPIILARLNHHYPGIKARRRRRRRRQDISSAPNY</sequence>
<evidence type="ECO:0000256" key="4">
    <source>
        <dbReference type="PROSITE-ProRule" id="PRU00108"/>
    </source>
</evidence>
<keyword evidence="1 4" id="KW-0238">DNA-binding</keyword>
<dbReference type="InterPro" id="IPR009057">
    <property type="entry name" value="Homeodomain-like_sf"/>
</dbReference>
<feature type="compositionally biased region" description="Low complexity" evidence="5">
    <location>
        <begin position="79"/>
        <end position="104"/>
    </location>
</feature>
<dbReference type="GO" id="GO:0003677">
    <property type="term" value="F:DNA binding"/>
    <property type="evidence" value="ECO:0007669"/>
    <property type="project" value="UniProtKB-UniRule"/>
</dbReference>
<dbReference type="PROSITE" id="PS50071">
    <property type="entry name" value="HOMEOBOX_2"/>
    <property type="match status" value="1"/>
</dbReference>
<dbReference type="InterPro" id="IPR008422">
    <property type="entry name" value="KN_HD"/>
</dbReference>
<dbReference type="PANTHER" id="PTHR11850">
    <property type="entry name" value="HOMEOBOX PROTEIN TRANSCRIPTION FACTORS"/>
    <property type="match status" value="1"/>
</dbReference>
<feature type="region of interest" description="Disordered" evidence="5">
    <location>
        <begin position="79"/>
        <end position="145"/>
    </location>
</feature>
<dbReference type="Gene3D" id="1.10.10.60">
    <property type="entry name" value="Homeodomain-like"/>
    <property type="match status" value="1"/>
</dbReference>
<organism evidence="7 8">
    <name type="scientific">Hesseltinella vesiculosa</name>
    <dbReference type="NCBI Taxonomy" id="101127"/>
    <lineage>
        <taxon>Eukaryota</taxon>
        <taxon>Fungi</taxon>
        <taxon>Fungi incertae sedis</taxon>
        <taxon>Mucoromycota</taxon>
        <taxon>Mucoromycotina</taxon>
        <taxon>Mucoromycetes</taxon>
        <taxon>Mucorales</taxon>
        <taxon>Cunninghamellaceae</taxon>
        <taxon>Hesseltinella</taxon>
    </lineage>
</organism>
<reference evidence="7 8" key="1">
    <citation type="submission" date="2016-07" db="EMBL/GenBank/DDBJ databases">
        <title>Pervasive Adenine N6-methylation of Active Genes in Fungi.</title>
        <authorList>
            <consortium name="DOE Joint Genome Institute"/>
            <person name="Mondo S.J."/>
            <person name="Dannebaum R.O."/>
            <person name="Kuo R.C."/>
            <person name="Labutti K."/>
            <person name="Haridas S."/>
            <person name="Kuo A."/>
            <person name="Salamov A."/>
            <person name="Ahrendt S.R."/>
            <person name="Lipzen A."/>
            <person name="Sullivan W."/>
            <person name="Andreopoulos W.B."/>
            <person name="Clum A."/>
            <person name="Lindquist E."/>
            <person name="Daum C."/>
            <person name="Ramamoorthy G.K."/>
            <person name="Gryganskyi A."/>
            <person name="Culley D."/>
            <person name="Magnuson J.K."/>
            <person name="James T.Y."/>
            <person name="O'Malley M.A."/>
            <person name="Stajich J.E."/>
            <person name="Spatafora J.W."/>
            <person name="Visel A."/>
            <person name="Grigoriev I.V."/>
        </authorList>
    </citation>
    <scope>NUCLEOTIDE SEQUENCE [LARGE SCALE GENOMIC DNA]</scope>
    <source>
        <strain evidence="7 8">NRRL 3301</strain>
    </source>
</reference>
<feature type="compositionally biased region" description="Pro residues" evidence="5">
    <location>
        <begin position="129"/>
        <end position="140"/>
    </location>
</feature>
<dbReference type="EMBL" id="MCGT01000018">
    <property type="protein sequence ID" value="ORX52471.1"/>
    <property type="molecule type" value="Genomic_DNA"/>
</dbReference>
<name>A0A1X2GFE5_9FUNG</name>
<evidence type="ECO:0000313" key="7">
    <source>
        <dbReference type="EMBL" id="ORX52471.1"/>
    </source>
</evidence>
<evidence type="ECO:0000256" key="2">
    <source>
        <dbReference type="ARBA" id="ARBA00023155"/>
    </source>
</evidence>
<dbReference type="AlphaFoldDB" id="A0A1X2GFE5"/>
<dbReference type="GO" id="GO:0006355">
    <property type="term" value="P:regulation of DNA-templated transcription"/>
    <property type="evidence" value="ECO:0007669"/>
    <property type="project" value="InterPro"/>
</dbReference>
<evidence type="ECO:0000256" key="3">
    <source>
        <dbReference type="ARBA" id="ARBA00023242"/>
    </source>
</evidence>
<dbReference type="STRING" id="101127.A0A1X2GFE5"/>
<evidence type="ECO:0000313" key="8">
    <source>
        <dbReference type="Proteomes" id="UP000242146"/>
    </source>
</evidence>
<dbReference type="OrthoDB" id="10056939at2759"/>
<comment type="subcellular location">
    <subcellularLocation>
        <location evidence="4">Nucleus</location>
    </subcellularLocation>
</comment>
<keyword evidence="2 4" id="KW-0371">Homeobox</keyword>
<accession>A0A1X2GFE5</accession>
<feature type="domain" description="Homeobox" evidence="6">
    <location>
        <begin position="171"/>
        <end position="230"/>
    </location>
</feature>